<dbReference type="Proteomes" id="UP001367508">
    <property type="component" value="Unassembled WGS sequence"/>
</dbReference>
<keyword evidence="3" id="KW-1185">Reference proteome</keyword>
<dbReference type="EMBL" id="JAYMYQ010000001">
    <property type="protein sequence ID" value="KAK7363282.1"/>
    <property type="molecule type" value="Genomic_DNA"/>
</dbReference>
<name>A0AAN9MYZ5_CANGL</name>
<feature type="region of interest" description="Disordered" evidence="1">
    <location>
        <begin position="1"/>
        <end position="21"/>
    </location>
</feature>
<organism evidence="2 3">
    <name type="scientific">Canavalia gladiata</name>
    <name type="common">Sword bean</name>
    <name type="synonym">Dolichos gladiatus</name>
    <dbReference type="NCBI Taxonomy" id="3824"/>
    <lineage>
        <taxon>Eukaryota</taxon>
        <taxon>Viridiplantae</taxon>
        <taxon>Streptophyta</taxon>
        <taxon>Embryophyta</taxon>
        <taxon>Tracheophyta</taxon>
        <taxon>Spermatophyta</taxon>
        <taxon>Magnoliopsida</taxon>
        <taxon>eudicotyledons</taxon>
        <taxon>Gunneridae</taxon>
        <taxon>Pentapetalae</taxon>
        <taxon>rosids</taxon>
        <taxon>fabids</taxon>
        <taxon>Fabales</taxon>
        <taxon>Fabaceae</taxon>
        <taxon>Papilionoideae</taxon>
        <taxon>50 kb inversion clade</taxon>
        <taxon>NPAAA clade</taxon>
        <taxon>indigoferoid/millettioid clade</taxon>
        <taxon>Phaseoleae</taxon>
        <taxon>Canavalia</taxon>
    </lineage>
</organism>
<evidence type="ECO:0000256" key="1">
    <source>
        <dbReference type="SAM" id="MobiDB-lite"/>
    </source>
</evidence>
<evidence type="ECO:0000313" key="2">
    <source>
        <dbReference type="EMBL" id="KAK7363282.1"/>
    </source>
</evidence>
<sequence length="85" mass="9405">MGVGPALGSTGTSPLHYSFPNKEQRPKAANFGYLVCDVTCQKGLSHFVRWFNIGRSIGFDMCSCLVSFVSFGFGFIHDRFVFFAP</sequence>
<accession>A0AAN9MYZ5</accession>
<proteinExistence type="predicted"/>
<evidence type="ECO:0000313" key="3">
    <source>
        <dbReference type="Proteomes" id="UP001367508"/>
    </source>
</evidence>
<comment type="caution">
    <text evidence="2">The sequence shown here is derived from an EMBL/GenBank/DDBJ whole genome shotgun (WGS) entry which is preliminary data.</text>
</comment>
<gene>
    <name evidence="2" type="ORF">VNO77_05418</name>
</gene>
<protein>
    <submittedName>
        <fullName evidence="2">Uncharacterized protein</fullName>
    </submittedName>
</protein>
<dbReference type="AlphaFoldDB" id="A0AAN9MYZ5"/>
<reference evidence="2 3" key="1">
    <citation type="submission" date="2024-01" db="EMBL/GenBank/DDBJ databases">
        <title>The genomes of 5 underutilized Papilionoideae crops provide insights into root nodulation and disease resistanc.</title>
        <authorList>
            <person name="Jiang F."/>
        </authorList>
    </citation>
    <scope>NUCLEOTIDE SEQUENCE [LARGE SCALE GENOMIC DNA]</scope>
    <source>
        <strain evidence="2">LVBAO_FW01</strain>
        <tissue evidence="2">Leaves</tissue>
    </source>
</reference>